<evidence type="ECO:0000256" key="7">
    <source>
        <dbReference type="ARBA" id="ARBA00022989"/>
    </source>
</evidence>
<feature type="signal peptide" evidence="11">
    <location>
        <begin position="1"/>
        <end position="33"/>
    </location>
</feature>
<comment type="similarity">
    <text evidence="2">Belongs to the EVA1 family.</text>
</comment>
<feature type="region of interest" description="Disordered" evidence="9">
    <location>
        <begin position="262"/>
        <end position="292"/>
    </location>
</feature>
<feature type="transmembrane region" description="Helical" evidence="10">
    <location>
        <begin position="311"/>
        <end position="331"/>
    </location>
</feature>
<dbReference type="PROSITE" id="PS50228">
    <property type="entry name" value="SUEL_LECTIN"/>
    <property type="match status" value="2"/>
</dbReference>
<dbReference type="Ensembl" id="ENSSDUT00000018148.1">
    <property type="protein sequence ID" value="ENSSDUP00000017823.1"/>
    <property type="gene ID" value="ENSSDUG00000013028.1"/>
</dbReference>
<dbReference type="RefSeq" id="XP_022594717.1">
    <property type="nucleotide sequence ID" value="XM_022738996.1"/>
</dbReference>
<dbReference type="FunFam" id="2.60.120.740:FF:000003">
    <property type="entry name" value="Protein eva-1 homolog C"/>
    <property type="match status" value="1"/>
</dbReference>
<evidence type="ECO:0000256" key="6">
    <source>
        <dbReference type="ARBA" id="ARBA00022737"/>
    </source>
</evidence>
<reference evidence="13" key="1">
    <citation type="submission" date="2025-08" db="UniProtKB">
        <authorList>
            <consortium name="Ensembl"/>
        </authorList>
    </citation>
    <scope>IDENTIFICATION</scope>
</reference>
<keyword evidence="4 10" id="KW-0812">Transmembrane</keyword>
<keyword evidence="6" id="KW-0677">Repeat</keyword>
<comment type="subcellular location">
    <subcellularLocation>
        <location evidence="1">Membrane</location>
        <topology evidence="1">Single-pass membrane protein</topology>
    </subcellularLocation>
</comment>
<feature type="domain" description="SUEL-type lectin" evidence="12">
    <location>
        <begin position="52"/>
        <end position="145"/>
    </location>
</feature>
<dbReference type="InterPro" id="IPR000922">
    <property type="entry name" value="Lectin_gal-bd_dom"/>
</dbReference>
<dbReference type="GeneID" id="111217222"/>
<name>A0A3B4UHX8_SERDU</name>
<evidence type="ECO:0000313" key="13">
    <source>
        <dbReference type="Ensembl" id="ENSSDUP00000017823.1"/>
    </source>
</evidence>
<dbReference type="GeneTree" id="ENSGT00940000162103"/>
<evidence type="ECO:0000256" key="10">
    <source>
        <dbReference type="SAM" id="Phobius"/>
    </source>
</evidence>
<keyword evidence="14" id="KW-1185">Reference proteome</keyword>
<evidence type="ECO:0000256" key="11">
    <source>
        <dbReference type="SAM" id="SignalP"/>
    </source>
</evidence>
<dbReference type="CDD" id="cd22828">
    <property type="entry name" value="Gal_Rha_Lectin_EVA1_EVA1C_rpt1"/>
    <property type="match status" value="1"/>
</dbReference>
<evidence type="ECO:0000256" key="4">
    <source>
        <dbReference type="ARBA" id="ARBA00022692"/>
    </source>
</evidence>
<dbReference type="Gene3D" id="2.60.120.740">
    <property type="match status" value="2"/>
</dbReference>
<keyword evidence="3" id="KW-0348">Hemagglutinin</keyword>
<dbReference type="Proteomes" id="UP000261420">
    <property type="component" value="Unplaced"/>
</dbReference>
<dbReference type="Pfam" id="PF14851">
    <property type="entry name" value="FAM176"/>
    <property type="match status" value="1"/>
</dbReference>
<accession>A0A3B4UHX8</accession>
<dbReference type="InterPro" id="IPR043159">
    <property type="entry name" value="Lectin_gal-bd_sf"/>
</dbReference>
<dbReference type="CDD" id="cd22829">
    <property type="entry name" value="Gal_Rha_Lectin_EVA1_EVA1C_rpt2"/>
    <property type="match status" value="1"/>
</dbReference>
<dbReference type="OMA" id="HKRHVAC"/>
<sequence length="436" mass="49078">MRVMSWTRPCHGPDWSHSLLYLTLLLWTRRMDALADFSNYLSRIITSHSAHACDGQPLRLHCPRHSTISIQSAFYGSSEAWLCRADRDPPPRAHNHSCSAFTALQKLLSECQSHRDCQLPVNHLLFGKDPCPGITKYLHVDYKCKPTEHKRHVACEGETMVLRCKPPRVLNIYAAVYGRSLGESDTCPSHLTRPPPFECLNHEAVHSVSRSCYSKQRCVVAVSNQTFRDPCFPGTRKYLSVVYSCVPQTLLKEADPNIFSSTSSPTVRTEKVSPVDLEKPFSKGSRRPNNSGAMMSNSLLTYAYIKEHPEMAALLFTSSVCVGLLLTLLAVSVRVTCRGRRLGDPRLASKSRSQTANCKEEDDDDDNDDDDEEEEDDDDAEGSESSLISATERKATHAWEEVTYVSEAAERAERIERREMIIQEIWMNAYLNGSTC</sequence>
<evidence type="ECO:0000259" key="12">
    <source>
        <dbReference type="PROSITE" id="PS50228"/>
    </source>
</evidence>
<keyword evidence="8 10" id="KW-0472">Membrane</keyword>
<dbReference type="PANTHER" id="PTHR46780">
    <property type="entry name" value="PROTEIN EVA-1"/>
    <property type="match status" value="1"/>
</dbReference>
<evidence type="ECO:0000256" key="3">
    <source>
        <dbReference type="ARBA" id="ARBA00022546"/>
    </source>
</evidence>
<evidence type="ECO:0000256" key="9">
    <source>
        <dbReference type="SAM" id="MobiDB-lite"/>
    </source>
</evidence>
<dbReference type="AlphaFoldDB" id="A0A3B4UHX8"/>
<feature type="chain" id="PRO_5017197340" evidence="11">
    <location>
        <begin position="34"/>
        <end position="436"/>
    </location>
</feature>
<evidence type="ECO:0000256" key="8">
    <source>
        <dbReference type="ARBA" id="ARBA00023136"/>
    </source>
</evidence>
<dbReference type="STRING" id="41447.ENSSDUP00000017823"/>
<evidence type="ECO:0000313" key="14">
    <source>
        <dbReference type="Proteomes" id="UP000261420"/>
    </source>
</evidence>
<keyword evidence="7 10" id="KW-1133">Transmembrane helix</keyword>
<organism evidence="13 14">
    <name type="scientific">Seriola dumerili</name>
    <name type="common">Greater amberjack</name>
    <name type="synonym">Caranx dumerili</name>
    <dbReference type="NCBI Taxonomy" id="41447"/>
    <lineage>
        <taxon>Eukaryota</taxon>
        <taxon>Metazoa</taxon>
        <taxon>Chordata</taxon>
        <taxon>Craniata</taxon>
        <taxon>Vertebrata</taxon>
        <taxon>Euteleostomi</taxon>
        <taxon>Actinopterygii</taxon>
        <taxon>Neopterygii</taxon>
        <taxon>Teleostei</taxon>
        <taxon>Neoteleostei</taxon>
        <taxon>Acanthomorphata</taxon>
        <taxon>Carangaria</taxon>
        <taxon>Carangiformes</taxon>
        <taxon>Carangidae</taxon>
        <taxon>Seriola</taxon>
    </lineage>
</organism>
<dbReference type="GO" id="GO:0016020">
    <property type="term" value="C:membrane"/>
    <property type="evidence" value="ECO:0007669"/>
    <property type="project" value="UniProtKB-SubCell"/>
</dbReference>
<dbReference type="GO" id="GO:0030246">
    <property type="term" value="F:carbohydrate binding"/>
    <property type="evidence" value="ECO:0007669"/>
    <property type="project" value="UniProtKB-KW"/>
</dbReference>
<dbReference type="InterPro" id="IPR039500">
    <property type="entry name" value="EVA1_dom"/>
</dbReference>
<feature type="region of interest" description="Disordered" evidence="9">
    <location>
        <begin position="344"/>
        <end position="396"/>
    </location>
</feature>
<evidence type="ECO:0000256" key="1">
    <source>
        <dbReference type="ARBA" id="ARBA00004167"/>
    </source>
</evidence>
<evidence type="ECO:0000256" key="5">
    <source>
        <dbReference type="ARBA" id="ARBA00022734"/>
    </source>
</evidence>
<protein>
    <submittedName>
        <fullName evidence="13">Eva-1 homolog C</fullName>
    </submittedName>
</protein>
<dbReference type="Pfam" id="PF02140">
    <property type="entry name" value="SUEL_Lectin"/>
    <property type="match status" value="2"/>
</dbReference>
<keyword evidence="11" id="KW-0732">Signal</keyword>
<proteinExistence type="inferred from homology"/>
<keyword evidence="5" id="KW-0430">Lectin</keyword>
<feature type="compositionally biased region" description="Acidic residues" evidence="9">
    <location>
        <begin position="360"/>
        <end position="382"/>
    </location>
</feature>
<feature type="domain" description="SUEL-type lectin" evidence="12">
    <location>
        <begin position="154"/>
        <end position="246"/>
    </location>
</feature>
<evidence type="ECO:0000256" key="2">
    <source>
        <dbReference type="ARBA" id="ARBA00006023"/>
    </source>
</evidence>
<reference evidence="13" key="2">
    <citation type="submission" date="2025-09" db="UniProtKB">
        <authorList>
            <consortium name="Ensembl"/>
        </authorList>
    </citation>
    <scope>IDENTIFICATION</scope>
</reference>
<feature type="compositionally biased region" description="Basic and acidic residues" evidence="9">
    <location>
        <begin position="268"/>
        <end position="281"/>
    </location>
</feature>